<evidence type="ECO:0000313" key="2">
    <source>
        <dbReference type="Proteomes" id="UP001596328"/>
    </source>
</evidence>
<proteinExistence type="predicted"/>
<evidence type="ECO:0000313" key="1">
    <source>
        <dbReference type="EMBL" id="MFC6724346.1"/>
    </source>
</evidence>
<organism evidence="1 2">
    <name type="scientific">Halobium palmae</name>
    <dbReference type="NCBI Taxonomy" id="1776492"/>
    <lineage>
        <taxon>Archaea</taxon>
        <taxon>Methanobacteriati</taxon>
        <taxon>Methanobacteriota</taxon>
        <taxon>Stenosarchaea group</taxon>
        <taxon>Halobacteria</taxon>
        <taxon>Halobacteriales</taxon>
        <taxon>Haloferacaceae</taxon>
        <taxon>Halobium</taxon>
    </lineage>
</organism>
<comment type="caution">
    <text evidence="1">The sequence shown here is derived from an EMBL/GenBank/DDBJ whole genome shotgun (WGS) entry which is preliminary data.</text>
</comment>
<dbReference type="Proteomes" id="UP001596328">
    <property type="component" value="Unassembled WGS sequence"/>
</dbReference>
<accession>A0ABD5RYT3</accession>
<protein>
    <recommendedName>
        <fullName evidence="3">DUF429 domain-containing protein</fullName>
    </recommendedName>
</protein>
<name>A0ABD5RYT3_9EURY</name>
<gene>
    <name evidence="1" type="ORF">ACFQE1_08170</name>
</gene>
<reference evidence="1 2" key="1">
    <citation type="journal article" date="2019" name="Int. J. Syst. Evol. Microbiol.">
        <title>The Global Catalogue of Microorganisms (GCM) 10K type strain sequencing project: providing services to taxonomists for standard genome sequencing and annotation.</title>
        <authorList>
            <consortium name="The Broad Institute Genomics Platform"/>
            <consortium name="The Broad Institute Genome Sequencing Center for Infectious Disease"/>
            <person name="Wu L."/>
            <person name="Ma J."/>
        </authorList>
    </citation>
    <scope>NUCLEOTIDE SEQUENCE [LARGE SCALE GENOMIC DNA]</scope>
    <source>
        <strain evidence="1 2">NBRC 111368</strain>
    </source>
</reference>
<dbReference type="AlphaFoldDB" id="A0ABD5RYT3"/>
<sequence>MGGGYEPPEEVYGVGFRATEESAGSESWITSCRADDGALRVESCRTIADEFDVDPRREAAVPALTRFVGGVGGGAAVGLDFPFGVPRRIVLDGSWEEFLYEFPHWFASAAEMRERCTVYAELVSRGREELLLRSTDQPLSAISPYDERIATETFHGIRDVLRPLVTSGRAVAVPIQEPDPERPSLLEVYPAGTLDTMSLAPPGSEPDPEGRDTCRDVIVSRLVDAGVELSDEVRDVVYEDDDALLAVVVAFATYRNTLDAGGIRTADEGHAHEGYIYV</sequence>
<keyword evidence="2" id="KW-1185">Reference proteome</keyword>
<dbReference type="EMBL" id="JBHSWU010000155">
    <property type="protein sequence ID" value="MFC6724346.1"/>
    <property type="molecule type" value="Genomic_DNA"/>
</dbReference>
<evidence type="ECO:0008006" key="3">
    <source>
        <dbReference type="Google" id="ProtNLM"/>
    </source>
</evidence>